<proteinExistence type="predicted"/>
<organism evidence="1 2">
    <name type="scientific">Actinocorallia herbida</name>
    <dbReference type="NCBI Taxonomy" id="58109"/>
    <lineage>
        <taxon>Bacteria</taxon>
        <taxon>Bacillati</taxon>
        <taxon>Actinomycetota</taxon>
        <taxon>Actinomycetes</taxon>
        <taxon>Streptosporangiales</taxon>
        <taxon>Thermomonosporaceae</taxon>
        <taxon>Actinocorallia</taxon>
    </lineage>
</organism>
<evidence type="ECO:0000313" key="2">
    <source>
        <dbReference type="Proteomes" id="UP000272400"/>
    </source>
</evidence>
<comment type="caution">
    <text evidence="1">The sequence shown here is derived from an EMBL/GenBank/DDBJ whole genome shotgun (WGS) entry which is preliminary data.</text>
</comment>
<dbReference type="AlphaFoldDB" id="A0A3N1D216"/>
<protein>
    <submittedName>
        <fullName evidence="1">Uncharacterized protein</fullName>
    </submittedName>
</protein>
<name>A0A3N1D216_9ACTN</name>
<sequence length="444" mass="48474">MASGAKVVRAVAKGAGRKAKKATWTAIRFHAQTRPRIDGPGNPGKVVGTFTDEEVLNEVDAIARTRLNDVTVSVGGGALPVTEALWLAGIREHQTDWLLMAVDEILREAGRLQRSDPYGLLIGEDFVGSARVRLSAKEWTLRIVEAVVTAHGQVAAHGLDPSMLLENPLRAAMVAFTRKHVRWNGQEQGPVYELIQSVTMSGLRFVAGEPVHQVRLLKLDPRQGPADGFDSFLPHPQLWVSQQAKAYSTPRKHLSGGVSVSKSGGVRTVSGPDALKQIVSDGIRTRHTDHWAPVHPIDPFPGVGRPTDTTLWRPVSPLTIVTISTRHVTDFTIGAITGGLGRATHLDLDLNTAMSKEVRDQLEQIAKTRSIPRYEKVALIRGRVAEWLDASIPDLEAEMLESLAGKNIRDAVGRTPLVRLYAGHQVARRDQIFREAGLIAPEEP</sequence>
<gene>
    <name evidence="1" type="ORF">EDD29_5187</name>
</gene>
<keyword evidence="2" id="KW-1185">Reference proteome</keyword>
<accession>A0A3N1D216</accession>
<reference evidence="1 2" key="1">
    <citation type="submission" date="2018-11" db="EMBL/GenBank/DDBJ databases">
        <title>Sequencing the genomes of 1000 actinobacteria strains.</title>
        <authorList>
            <person name="Klenk H.-P."/>
        </authorList>
    </citation>
    <scope>NUCLEOTIDE SEQUENCE [LARGE SCALE GENOMIC DNA]</scope>
    <source>
        <strain evidence="1 2">DSM 44254</strain>
    </source>
</reference>
<dbReference type="Proteomes" id="UP000272400">
    <property type="component" value="Unassembled WGS sequence"/>
</dbReference>
<evidence type="ECO:0000313" key="1">
    <source>
        <dbReference type="EMBL" id="ROO87574.1"/>
    </source>
</evidence>
<dbReference type="EMBL" id="RJKE01000001">
    <property type="protein sequence ID" value="ROO87574.1"/>
    <property type="molecule type" value="Genomic_DNA"/>
</dbReference>